<name>A0A0L6VAE4_9BASI</name>
<dbReference type="Pfam" id="PF03839">
    <property type="entry name" value="Sec62"/>
    <property type="match status" value="1"/>
</dbReference>
<dbReference type="NCBIfam" id="TIGR00869">
    <property type="entry name" value="sec62"/>
    <property type="match status" value="1"/>
</dbReference>
<dbReference type="STRING" id="27349.A0A0L6VAE4"/>
<protein>
    <recommendedName>
        <fullName evidence="3">Translocation protein SEC62</fullName>
    </recommendedName>
</protein>
<feature type="transmembrane region" description="Helical" evidence="12">
    <location>
        <begin position="199"/>
        <end position="221"/>
    </location>
</feature>
<evidence type="ECO:0000313" key="13">
    <source>
        <dbReference type="EMBL" id="KNZ57684.1"/>
    </source>
</evidence>
<dbReference type="GO" id="GO:0005789">
    <property type="term" value="C:endoplasmic reticulum membrane"/>
    <property type="evidence" value="ECO:0007669"/>
    <property type="project" value="UniProtKB-SubCell"/>
</dbReference>
<feature type="compositionally biased region" description="Polar residues" evidence="11">
    <location>
        <begin position="317"/>
        <end position="332"/>
    </location>
</feature>
<evidence type="ECO:0000256" key="3">
    <source>
        <dbReference type="ARBA" id="ARBA00021257"/>
    </source>
</evidence>
<reference evidence="13 14" key="1">
    <citation type="submission" date="2015-08" db="EMBL/GenBank/DDBJ databases">
        <title>Next Generation Sequencing and Analysis of the Genome of Puccinia sorghi L Schw, the Causal Agent of Maize Common Rust.</title>
        <authorList>
            <person name="Rochi L."/>
            <person name="Burguener G."/>
            <person name="Darino M."/>
            <person name="Turjanski A."/>
            <person name="Kreff E."/>
            <person name="Dieguez M.J."/>
            <person name="Sacco F."/>
        </authorList>
    </citation>
    <scope>NUCLEOTIDE SEQUENCE [LARGE SCALE GENOMIC DNA]</scope>
    <source>
        <strain evidence="13 14">RO10H11247</strain>
    </source>
</reference>
<gene>
    <name evidence="13" type="ORF">VP01_209g4</name>
</gene>
<dbReference type="OrthoDB" id="200187at2759"/>
<evidence type="ECO:0000313" key="14">
    <source>
        <dbReference type="Proteomes" id="UP000037035"/>
    </source>
</evidence>
<proteinExistence type="inferred from homology"/>
<keyword evidence="10 12" id="KW-0472">Membrane</keyword>
<feature type="transmembrane region" description="Helical" evidence="12">
    <location>
        <begin position="227"/>
        <end position="253"/>
    </location>
</feature>
<evidence type="ECO:0000256" key="8">
    <source>
        <dbReference type="ARBA" id="ARBA00022989"/>
    </source>
</evidence>
<dbReference type="PANTHER" id="PTHR12443">
    <property type="entry name" value="TRANSLOCATION PROTEIN SEC62"/>
    <property type="match status" value="1"/>
</dbReference>
<evidence type="ECO:0000256" key="4">
    <source>
        <dbReference type="ARBA" id="ARBA00022448"/>
    </source>
</evidence>
<evidence type="ECO:0000256" key="5">
    <source>
        <dbReference type="ARBA" id="ARBA00022692"/>
    </source>
</evidence>
<dbReference type="InterPro" id="IPR011553">
    <property type="entry name" value="Sec62_asco"/>
</dbReference>
<feature type="compositionally biased region" description="Basic and acidic residues" evidence="11">
    <location>
        <begin position="298"/>
        <end position="310"/>
    </location>
</feature>
<keyword evidence="14" id="KW-1185">Reference proteome</keyword>
<keyword evidence="7" id="KW-0653">Protein transport</keyword>
<dbReference type="PANTHER" id="PTHR12443:SF9">
    <property type="entry name" value="TRANSLOCATION PROTEIN SEC62"/>
    <property type="match status" value="1"/>
</dbReference>
<comment type="caution">
    <text evidence="13">The sequence shown here is derived from an EMBL/GenBank/DDBJ whole genome shotgun (WGS) entry which is preliminary data.</text>
</comment>
<dbReference type="InterPro" id="IPR004728">
    <property type="entry name" value="Sec62"/>
</dbReference>
<evidence type="ECO:0000256" key="12">
    <source>
        <dbReference type="SAM" id="Phobius"/>
    </source>
</evidence>
<evidence type="ECO:0000256" key="7">
    <source>
        <dbReference type="ARBA" id="ARBA00022927"/>
    </source>
</evidence>
<evidence type="ECO:0000256" key="2">
    <source>
        <dbReference type="ARBA" id="ARBA00010604"/>
    </source>
</evidence>
<keyword evidence="6" id="KW-0256">Endoplasmic reticulum</keyword>
<dbReference type="Proteomes" id="UP000037035">
    <property type="component" value="Unassembled WGS sequence"/>
</dbReference>
<keyword evidence="8 12" id="KW-1133">Transmembrane helix</keyword>
<dbReference type="EMBL" id="LAVV01006948">
    <property type="protein sequence ID" value="KNZ57684.1"/>
    <property type="molecule type" value="Genomic_DNA"/>
</dbReference>
<evidence type="ECO:0000256" key="11">
    <source>
        <dbReference type="SAM" id="MobiDB-lite"/>
    </source>
</evidence>
<sequence>MSDNQIVKEARRLNPDDLYTGTLAGTSASPLIKSALCFFTPSSSNSLWKNYDNSLWNNNKLFHVTELLAVVQYLRSKAEVKTKTGVLNGKVFSQLVPLPILGQSVTFNRHDYFKGKAVIKALLSPSYTKIHPSTSTPITDEAGAMALLNSLMPYGFFVRVERTTQSIAGAKVLQINPEKMGQAFEGEDYYAWLYDGNQLMVIAGAALMVLVVLAGVMFPLWPMSLRIGVWYLSMAALGFVGLFFVIAIIRLILYIITWITVSPGIWLFPNLFEDVGFVDSFIPLWAWDIPPPKKVKKSKAEKQAEKEQKKANKKNKLTNGTQEASAVSSGNDTPAKED</sequence>
<evidence type="ECO:0000256" key="1">
    <source>
        <dbReference type="ARBA" id="ARBA00004477"/>
    </source>
</evidence>
<feature type="region of interest" description="Disordered" evidence="11">
    <location>
        <begin position="290"/>
        <end position="338"/>
    </location>
</feature>
<keyword evidence="4" id="KW-0813">Transport</keyword>
<evidence type="ECO:0000256" key="10">
    <source>
        <dbReference type="ARBA" id="ARBA00023136"/>
    </source>
</evidence>
<dbReference type="VEuPathDB" id="FungiDB:VP01_209g4"/>
<comment type="similarity">
    <text evidence="2">Belongs to the SEC62 family.</text>
</comment>
<evidence type="ECO:0000256" key="9">
    <source>
        <dbReference type="ARBA" id="ARBA00023010"/>
    </source>
</evidence>
<evidence type="ECO:0000256" key="6">
    <source>
        <dbReference type="ARBA" id="ARBA00022824"/>
    </source>
</evidence>
<comment type="subcellular location">
    <subcellularLocation>
        <location evidence="1">Endoplasmic reticulum membrane</location>
        <topology evidence="1">Multi-pass membrane protein</topology>
    </subcellularLocation>
</comment>
<dbReference type="AlphaFoldDB" id="A0A0L6VAE4"/>
<accession>A0A0L6VAE4</accession>
<organism evidence="13 14">
    <name type="scientific">Puccinia sorghi</name>
    <dbReference type="NCBI Taxonomy" id="27349"/>
    <lineage>
        <taxon>Eukaryota</taxon>
        <taxon>Fungi</taxon>
        <taxon>Dikarya</taxon>
        <taxon>Basidiomycota</taxon>
        <taxon>Pucciniomycotina</taxon>
        <taxon>Pucciniomycetes</taxon>
        <taxon>Pucciniales</taxon>
        <taxon>Pucciniaceae</taxon>
        <taxon>Puccinia</taxon>
    </lineage>
</organism>
<keyword evidence="9" id="KW-0811">Translocation</keyword>
<dbReference type="GO" id="GO:0031204">
    <property type="term" value="P:post-translational protein targeting to membrane, translocation"/>
    <property type="evidence" value="ECO:0007669"/>
    <property type="project" value="TreeGrafter"/>
</dbReference>
<keyword evidence="5 12" id="KW-0812">Transmembrane</keyword>